<keyword evidence="4" id="KW-1003">Cell membrane</keyword>
<keyword evidence="7 8" id="KW-0472">Membrane</keyword>
<dbReference type="InterPro" id="IPR037185">
    <property type="entry name" value="EmrE-like"/>
</dbReference>
<name>A0A5C6BAV8_9BACT</name>
<feature type="transmembrane region" description="Helical" evidence="8">
    <location>
        <begin position="48"/>
        <end position="68"/>
    </location>
</feature>
<evidence type="ECO:0000256" key="2">
    <source>
        <dbReference type="ARBA" id="ARBA00007362"/>
    </source>
</evidence>
<evidence type="ECO:0000256" key="5">
    <source>
        <dbReference type="ARBA" id="ARBA00022692"/>
    </source>
</evidence>
<dbReference type="SUPFAM" id="SSF103481">
    <property type="entry name" value="Multidrug resistance efflux transporter EmrE"/>
    <property type="match status" value="2"/>
</dbReference>
<feature type="transmembrane region" description="Helical" evidence="8">
    <location>
        <begin position="283"/>
        <end position="306"/>
    </location>
</feature>
<dbReference type="NCBIfam" id="TIGR00688">
    <property type="entry name" value="rarD"/>
    <property type="match status" value="1"/>
</dbReference>
<dbReference type="PANTHER" id="PTHR22911:SF137">
    <property type="entry name" value="SOLUTE CARRIER FAMILY 35 MEMBER G2-RELATED"/>
    <property type="match status" value="1"/>
</dbReference>
<dbReference type="RefSeq" id="WP_231741714.1">
    <property type="nucleotide sequence ID" value="NZ_SJPN01000001.1"/>
</dbReference>
<dbReference type="InterPro" id="IPR000620">
    <property type="entry name" value="EamA_dom"/>
</dbReference>
<proteinExistence type="inferred from homology"/>
<organism evidence="10 11">
    <name type="scientific">Stieleria varia</name>
    <dbReference type="NCBI Taxonomy" id="2528005"/>
    <lineage>
        <taxon>Bacteria</taxon>
        <taxon>Pseudomonadati</taxon>
        <taxon>Planctomycetota</taxon>
        <taxon>Planctomycetia</taxon>
        <taxon>Pirellulales</taxon>
        <taxon>Pirellulaceae</taxon>
        <taxon>Stieleria</taxon>
    </lineage>
</organism>
<feature type="transmembrane region" description="Helical" evidence="8">
    <location>
        <begin position="148"/>
        <end position="166"/>
    </location>
</feature>
<evidence type="ECO:0000313" key="10">
    <source>
        <dbReference type="EMBL" id="TWU08396.1"/>
    </source>
</evidence>
<keyword evidence="3" id="KW-0813">Transport</keyword>
<feature type="transmembrane region" description="Helical" evidence="8">
    <location>
        <begin position="223"/>
        <end position="240"/>
    </location>
</feature>
<feature type="transmembrane region" description="Helical" evidence="8">
    <location>
        <begin position="252"/>
        <end position="276"/>
    </location>
</feature>
<comment type="similarity">
    <text evidence="2">Belongs to the EamA transporter family.</text>
</comment>
<dbReference type="GO" id="GO:0005886">
    <property type="term" value="C:plasma membrane"/>
    <property type="evidence" value="ECO:0007669"/>
    <property type="project" value="UniProtKB-SubCell"/>
</dbReference>
<keyword evidence="5 8" id="KW-0812">Transmembrane</keyword>
<reference evidence="10 11" key="1">
    <citation type="submission" date="2019-02" db="EMBL/GenBank/DDBJ databases">
        <title>Deep-cultivation of Planctomycetes and their phenomic and genomic characterization uncovers novel biology.</title>
        <authorList>
            <person name="Wiegand S."/>
            <person name="Jogler M."/>
            <person name="Boedeker C."/>
            <person name="Pinto D."/>
            <person name="Vollmers J."/>
            <person name="Rivas-Marin E."/>
            <person name="Kohn T."/>
            <person name="Peeters S.H."/>
            <person name="Heuer A."/>
            <person name="Rast P."/>
            <person name="Oberbeckmann S."/>
            <person name="Bunk B."/>
            <person name="Jeske O."/>
            <person name="Meyerdierks A."/>
            <person name="Storesund J.E."/>
            <person name="Kallscheuer N."/>
            <person name="Luecker S."/>
            <person name="Lage O.M."/>
            <person name="Pohl T."/>
            <person name="Merkel B.J."/>
            <person name="Hornburger P."/>
            <person name="Mueller R.-W."/>
            <person name="Bruemmer F."/>
            <person name="Labrenz M."/>
            <person name="Spormann A.M."/>
            <person name="Op Den Camp H."/>
            <person name="Overmann J."/>
            <person name="Amann R."/>
            <person name="Jetten M.S.M."/>
            <person name="Mascher T."/>
            <person name="Medema M.H."/>
            <person name="Devos D.P."/>
            <person name="Kaster A.-K."/>
            <person name="Ovreas L."/>
            <person name="Rohde M."/>
            <person name="Galperin M.Y."/>
            <person name="Jogler C."/>
        </authorList>
    </citation>
    <scope>NUCLEOTIDE SEQUENCE [LARGE SCALE GENOMIC DNA]</scope>
    <source>
        <strain evidence="10 11">Pla52n</strain>
    </source>
</reference>
<evidence type="ECO:0000256" key="8">
    <source>
        <dbReference type="SAM" id="Phobius"/>
    </source>
</evidence>
<dbReference type="EMBL" id="SJPN01000001">
    <property type="protein sequence ID" value="TWU08396.1"/>
    <property type="molecule type" value="Genomic_DNA"/>
</dbReference>
<keyword evidence="6 8" id="KW-1133">Transmembrane helix</keyword>
<feature type="transmembrane region" description="Helical" evidence="8">
    <location>
        <begin position="312"/>
        <end position="332"/>
    </location>
</feature>
<protein>
    <submittedName>
        <fullName evidence="10">Putative DMT superfamily transporter inner membrane protein</fullName>
    </submittedName>
</protein>
<evidence type="ECO:0000313" key="11">
    <source>
        <dbReference type="Proteomes" id="UP000320176"/>
    </source>
</evidence>
<evidence type="ECO:0000256" key="7">
    <source>
        <dbReference type="ARBA" id="ARBA00023136"/>
    </source>
</evidence>
<evidence type="ECO:0000256" key="1">
    <source>
        <dbReference type="ARBA" id="ARBA00004651"/>
    </source>
</evidence>
<feature type="transmembrane region" description="Helical" evidence="8">
    <location>
        <begin position="173"/>
        <end position="190"/>
    </location>
</feature>
<evidence type="ECO:0000256" key="6">
    <source>
        <dbReference type="ARBA" id="ARBA00022989"/>
    </source>
</evidence>
<evidence type="ECO:0000256" key="4">
    <source>
        <dbReference type="ARBA" id="ARBA00022475"/>
    </source>
</evidence>
<evidence type="ECO:0000259" key="9">
    <source>
        <dbReference type="Pfam" id="PF00892"/>
    </source>
</evidence>
<accession>A0A5C6BAV8</accession>
<dbReference type="AlphaFoldDB" id="A0A5C6BAV8"/>
<feature type="domain" description="EamA" evidence="9">
    <location>
        <begin position="46"/>
        <end position="187"/>
    </location>
</feature>
<comment type="caution">
    <text evidence="10">The sequence shown here is derived from an EMBL/GenBank/DDBJ whole genome shotgun (WGS) entry which is preliminary data.</text>
</comment>
<sequence length="373" mass="40474">MSANGGILPSFVADNPLSPHRFNRPNRGQLNDPKPSVRVITPRLRNGIIFAVTAHVLWGLFPLFWRQLSQVDSVELVCHRIIWATVILSILVPIQLLRSSQDEFQAYLGKLRRPSTWLLHGVAGMLIFANWMAFIWAVNHGRVLEASLGYYINPLLNVLMGVVFLGERLSRPQWLAITIAAIGVSAMTAAAGKLPWVSLVMATSFASYSLAKKKAQLDSFAGLLIEMSVLIVPAIVYVLIVHSRGEGSMGQISWRIDALLVCGGLATLVPLGFFAAAAQRTPLALIGILQYVGPTLQFLIGAVYLGETMGRGRVLGFSLIWCGSAIFLANAVRAAKKQLRQAKTLPSDSVGLDGVSGVSQHVELVTDDASVDR</sequence>
<dbReference type="Proteomes" id="UP000320176">
    <property type="component" value="Unassembled WGS sequence"/>
</dbReference>
<feature type="transmembrane region" description="Helical" evidence="8">
    <location>
        <begin position="117"/>
        <end position="136"/>
    </location>
</feature>
<comment type="subcellular location">
    <subcellularLocation>
        <location evidence="1">Cell membrane</location>
        <topology evidence="1">Multi-pass membrane protein</topology>
    </subcellularLocation>
</comment>
<dbReference type="PANTHER" id="PTHR22911">
    <property type="entry name" value="ACYL-MALONYL CONDENSING ENZYME-RELATED"/>
    <property type="match status" value="1"/>
</dbReference>
<keyword evidence="11" id="KW-1185">Reference proteome</keyword>
<gene>
    <name evidence="10" type="ORF">Pla52n_09790</name>
</gene>
<evidence type="ECO:0000256" key="3">
    <source>
        <dbReference type="ARBA" id="ARBA00022448"/>
    </source>
</evidence>
<dbReference type="Pfam" id="PF00892">
    <property type="entry name" value="EamA"/>
    <property type="match status" value="1"/>
</dbReference>
<dbReference type="InterPro" id="IPR004626">
    <property type="entry name" value="RarD"/>
</dbReference>
<feature type="transmembrane region" description="Helical" evidence="8">
    <location>
        <begin position="80"/>
        <end position="97"/>
    </location>
</feature>